<dbReference type="GO" id="GO:0016874">
    <property type="term" value="F:ligase activity"/>
    <property type="evidence" value="ECO:0007669"/>
    <property type="project" value="UniProtKB-KW"/>
</dbReference>
<dbReference type="Gene3D" id="3.30.470.30">
    <property type="entry name" value="DNA ligase/mRNA capping enzyme"/>
    <property type="match status" value="1"/>
</dbReference>
<keyword evidence="3" id="KW-1185">Reference proteome</keyword>
<reference evidence="2 3" key="1">
    <citation type="submission" date="2019-10" db="EMBL/GenBank/DDBJ databases">
        <title>Isolation and characterisation of a new family of globally distributed lytic roseophage, the Naomivirus.</title>
        <authorList>
            <person name="Rihtman B."/>
            <person name="Puxty R.J."/>
            <person name="Hapeshi A."/>
            <person name="Zhan Y."/>
            <person name="Michinevski S."/>
            <person name="Waterfield N.R."/>
            <person name="Chen F."/>
            <person name="Millard A.D."/>
            <person name="Scanlan D.J."/>
            <person name="Chen Y."/>
        </authorList>
    </citation>
    <scope>NUCLEOTIDE SEQUENCE [LARGE SCALE GENOMIC DNA]</scope>
</reference>
<dbReference type="InterPro" id="IPR021122">
    <property type="entry name" value="RNA_ligase_dom_REL/Rnl2"/>
</dbReference>
<evidence type="ECO:0000259" key="1">
    <source>
        <dbReference type="Pfam" id="PF09414"/>
    </source>
</evidence>
<organism evidence="2 3">
    <name type="scientific">Bacteriophage DSS3_VP1</name>
    <dbReference type="NCBI Taxonomy" id="2664196"/>
    <lineage>
        <taxon>Viruses</taxon>
        <taxon>Duplodnaviria</taxon>
        <taxon>Heunggongvirae</taxon>
        <taxon>Uroviricota</taxon>
        <taxon>Caudoviricetes</taxon>
        <taxon>Naomviridae</taxon>
        <taxon>Noahvirus</taxon>
        <taxon>Noahvirus arc</taxon>
    </lineage>
</organism>
<keyword evidence="2" id="KW-0436">Ligase</keyword>
<dbReference type="Gene3D" id="1.10.10.1810">
    <property type="entry name" value="RNA ligase"/>
    <property type="match status" value="1"/>
</dbReference>
<gene>
    <name evidence="2" type="ORF">DSS3VP1_00096</name>
</gene>
<evidence type="ECO:0000313" key="3">
    <source>
        <dbReference type="Proteomes" id="UP000594402"/>
    </source>
</evidence>
<sequence length="326" mass="36946">MTTITNEFRKFTSINKFSDAMHQMYRQDVDTLRYRQKIKLHGTNAAVRVIGNDVSFQKRRSDVSIGADNAGFAFWASHIDWITSTSSEDEAYIIDGEWAGPGVQKSDAVTLTDKKRFYVFGVRELESGITVYDPDLIRNYVPEHEDIVILPYHGGYFDVFNDNHESKKFYAESMNRMVDQIGECDPFIKEMFGVEGAGEGLVGFPITDEGFIPTDTYNTFVFKAKSEAHRVQKTKVAAKVAVDIPDCAFEFVDSFVTENRMNQMVEEFCGGEFTSQNIGPFLKALSQDVMKESTNELAAAGLEWKQVNKLINKKGVDWFKAKQETV</sequence>
<protein>
    <submittedName>
        <fullName evidence="2">RNA ligase 2</fullName>
    </submittedName>
</protein>
<proteinExistence type="predicted"/>
<name>A0A7S5FQD8_9CAUD</name>
<dbReference type="InterPro" id="IPR041948">
    <property type="entry name" value="Rnl1/2_C_sf"/>
</dbReference>
<dbReference type="EMBL" id="MN602266">
    <property type="protein sequence ID" value="QGH74664.1"/>
    <property type="molecule type" value="Genomic_DNA"/>
</dbReference>
<accession>A0A7S5FQD8</accession>
<feature type="domain" description="RNA ligase" evidence="1">
    <location>
        <begin position="39"/>
        <end position="144"/>
    </location>
</feature>
<dbReference type="Pfam" id="PF09414">
    <property type="entry name" value="RNA_ligase"/>
    <property type="match status" value="1"/>
</dbReference>
<dbReference type="Proteomes" id="UP000594402">
    <property type="component" value="Segment"/>
</dbReference>
<dbReference type="SUPFAM" id="SSF56091">
    <property type="entry name" value="DNA ligase/mRNA capping enzyme, catalytic domain"/>
    <property type="match status" value="1"/>
</dbReference>
<evidence type="ECO:0000313" key="2">
    <source>
        <dbReference type="EMBL" id="QGH74664.1"/>
    </source>
</evidence>